<keyword evidence="3" id="KW-1185">Reference proteome</keyword>
<dbReference type="EMBL" id="JABFUD020000012">
    <property type="protein sequence ID" value="KAI5072801.1"/>
    <property type="molecule type" value="Genomic_DNA"/>
</dbReference>
<sequence>DTLSPTMAATHEDLESKPLSMVHSLQSLLHHHLHHLDAQLADHVNNHSLHLVSLNKEVHQLHLSMLGDGAHDYYLHRARASIDRLSSMISSAKDILNTTISKIESSIRLHAQTVHARKLLELFLHISALISQVEKLLLLDYTQVHPDDLDSQSLLLLRVAQKLKILHRSIASLHEDFPSQRGHPALLVNLEPRILIAQKSIDTAIDLCFRRSLQQQNKFATLRCLYAYAALDNIAGAHDFVGLLVVAPIMDCIFSDAQSTDPLLIDELEHIQKLITAGTCRFLLELNVSSNVDYDTELGVASFDFLGTCILQALQRQIKKRKPLSLSLGRPSIFLANYKAIMELVDFMEAQFCPSEWFVTHFRSRPTYIDFMGQWNARLGVYFTLRCQQIAGELEEAIPREDGVPTSIAINQERSSGEALKAPGLKLATSKALDRCLLKCWQKDVLVMPYLLPKALTLALQLISRYSAWLASALHSYHRNIGDEDSFKTREAFVLYAKHDVSILVDMLKGPYLDTISSILRSLPQYKQKPPIIPLVRDSIHEGASRLTEVLNSLDS</sequence>
<dbReference type="Proteomes" id="UP000886520">
    <property type="component" value="Chromosome 12"/>
</dbReference>
<dbReference type="GO" id="GO:0016020">
    <property type="term" value="C:membrane"/>
    <property type="evidence" value="ECO:0007669"/>
    <property type="project" value="InterPro"/>
</dbReference>
<gene>
    <name evidence="2" type="ORF">GOP47_0012907</name>
</gene>
<accession>A0A9D4URS3</accession>
<evidence type="ECO:0000313" key="2">
    <source>
        <dbReference type="EMBL" id="KAI5072801.1"/>
    </source>
</evidence>
<evidence type="ECO:0000259" key="1">
    <source>
        <dbReference type="Pfam" id="PF12022"/>
    </source>
</evidence>
<dbReference type="GO" id="GO:0015031">
    <property type="term" value="P:protein transport"/>
    <property type="evidence" value="ECO:0007669"/>
    <property type="project" value="InterPro"/>
</dbReference>
<dbReference type="OrthoDB" id="332281at2759"/>
<feature type="non-terminal residue" evidence="2">
    <location>
        <position position="1"/>
    </location>
</feature>
<dbReference type="InterPro" id="IPR024603">
    <property type="entry name" value="COG_complex_COG2_C"/>
</dbReference>
<dbReference type="GO" id="GO:0007030">
    <property type="term" value="P:Golgi organization"/>
    <property type="evidence" value="ECO:0007669"/>
    <property type="project" value="InterPro"/>
</dbReference>
<proteinExistence type="predicted"/>
<dbReference type="AlphaFoldDB" id="A0A9D4URS3"/>
<protein>
    <recommendedName>
        <fullName evidence="1">COG complex component COG2 C-terminal domain-containing protein</fullName>
    </recommendedName>
</protein>
<dbReference type="Pfam" id="PF12022">
    <property type="entry name" value="COG2_C"/>
    <property type="match status" value="1"/>
</dbReference>
<reference evidence="2" key="1">
    <citation type="submission" date="2021-01" db="EMBL/GenBank/DDBJ databases">
        <title>Adiantum capillus-veneris genome.</title>
        <authorList>
            <person name="Fang Y."/>
            <person name="Liao Q."/>
        </authorList>
    </citation>
    <scope>NUCLEOTIDE SEQUENCE</scope>
    <source>
        <strain evidence="2">H3</strain>
        <tissue evidence="2">Leaf</tissue>
    </source>
</reference>
<dbReference type="PANTHER" id="PTHR12961:SF0">
    <property type="entry name" value="CONSERVED OLIGOMERIC GOLGI COMPLEX SUBUNIT 2"/>
    <property type="match status" value="1"/>
</dbReference>
<name>A0A9D4URS3_ADICA</name>
<evidence type="ECO:0000313" key="3">
    <source>
        <dbReference type="Proteomes" id="UP000886520"/>
    </source>
</evidence>
<dbReference type="GO" id="GO:0006891">
    <property type="term" value="P:intra-Golgi vesicle-mediated transport"/>
    <property type="evidence" value="ECO:0007669"/>
    <property type="project" value="TreeGrafter"/>
</dbReference>
<organism evidence="2 3">
    <name type="scientific">Adiantum capillus-veneris</name>
    <name type="common">Maidenhair fern</name>
    <dbReference type="NCBI Taxonomy" id="13818"/>
    <lineage>
        <taxon>Eukaryota</taxon>
        <taxon>Viridiplantae</taxon>
        <taxon>Streptophyta</taxon>
        <taxon>Embryophyta</taxon>
        <taxon>Tracheophyta</taxon>
        <taxon>Polypodiopsida</taxon>
        <taxon>Polypodiidae</taxon>
        <taxon>Polypodiales</taxon>
        <taxon>Pteridineae</taxon>
        <taxon>Pteridaceae</taxon>
        <taxon>Vittarioideae</taxon>
        <taxon>Adiantum</taxon>
    </lineage>
</organism>
<dbReference type="GO" id="GO:0017119">
    <property type="term" value="C:Golgi transport complex"/>
    <property type="evidence" value="ECO:0007669"/>
    <property type="project" value="TreeGrafter"/>
</dbReference>
<feature type="domain" description="COG complex component COG2 C-terminal" evidence="1">
    <location>
        <begin position="379"/>
        <end position="555"/>
    </location>
</feature>
<comment type="caution">
    <text evidence="2">The sequence shown here is derived from an EMBL/GenBank/DDBJ whole genome shotgun (WGS) entry which is preliminary data.</text>
</comment>
<dbReference type="InterPro" id="IPR009316">
    <property type="entry name" value="COG2"/>
</dbReference>
<dbReference type="PANTHER" id="PTHR12961">
    <property type="entry name" value="CONSERVED OLIGOMERIC GOLGI COMPLEX COMPONENT 2"/>
    <property type="match status" value="1"/>
</dbReference>